<name>A0ACC0KL22_CHOFU</name>
<keyword evidence="2" id="KW-1185">Reference proteome</keyword>
<protein>
    <submittedName>
        <fullName evidence="1">Uncharacterized protein</fullName>
    </submittedName>
</protein>
<evidence type="ECO:0000313" key="1">
    <source>
        <dbReference type="EMBL" id="KAI8436990.1"/>
    </source>
</evidence>
<dbReference type="EMBL" id="CM046117">
    <property type="protein sequence ID" value="KAI8436990.1"/>
    <property type="molecule type" value="Genomic_DNA"/>
</dbReference>
<dbReference type="Proteomes" id="UP001064048">
    <property type="component" value="Chromosome 17"/>
</dbReference>
<sequence length="524" mass="61183">MRRISGNHASEAGRLNYRETILVANDIRIRPPKYEWKPPTQPIYPMPEFNSLRFHNRCNITTAFDAIFEIKALWEYVIKEQLHNYSEMYSQLRIPLSIRTRQDCQKHKEVFAVYDKEMKNWLVESNEPKYKYCYNGEDFEEFEVAKDKLSGNRLLLVGKYTILMQEPNLVRETKVDYSVINYFRKPVMNLIVGVPGCGKTTYIINHHVRGSLVLTSCAEGAEDIRSRIRQVNNHMSPKLRDYYRTIDSYLLHSRRQFREIWVDEALMEHPGKLFLVCLYSRCQVMYMLGDPNQLGYINRVDSVDLVYEKSSLFFKAAKTLNTSHRCPVDVMAIISCKYDSGAYSTSTVLRSMKCIHFTSLKYVPNIDGTKYLVFKQAEKKEMKKAGYNVSTIHEYQGKEAKNVVIVRMSSNLRESLYKSAAHILVGMTRHTKSLVYYTPVTDDLHQLMNTPLTDEQLRSHQKLDSRQPFEYTYRHEVASFRREEETPLPVIIATTVVSVVRWAVPVVVLACRWVWNMLKAFAAD</sequence>
<organism evidence="1 2">
    <name type="scientific">Choristoneura fumiferana</name>
    <name type="common">Spruce budworm moth</name>
    <name type="synonym">Archips fumiferana</name>
    <dbReference type="NCBI Taxonomy" id="7141"/>
    <lineage>
        <taxon>Eukaryota</taxon>
        <taxon>Metazoa</taxon>
        <taxon>Ecdysozoa</taxon>
        <taxon>Arthropoda</taxon>
        <taxon>Hexapoda</taxon>
        <taxon>Insecta</taxon>
        <taxon>Pterygota</taxon>
        <taxon>Neoptera</taxon>
        <taxon>Endopterygota</taxon>
        <taxon>Lepidoptera</taxon>
        <taxon>Glossata</taxon>
        <taxon>Ditrysia</taxon>
        <taxon>Tortricoidea</taxon>
        <taxon>Tortricidae</taxon>
        <taxon>Tortricinae</taxon>
        <taxon>Choristoneura</taxon>
    </lineage>
</organism>
<gene>
    <name evidence="1" type="ORF">MSG28_010392</name>
</gene>
<evidence type="ECO:0000313" key="2">
    <source>
        <dbReference type="Proteomes" id="UP001064048"/>
    </source>
</evidence>
<reference evidence="1 2" key="1">
    <citation type="journal article" date="2022" name="Genome Biol. Evol.">
        <title>The Spruce Budworm Genome: Reconstructing the Evolutionary History of Antifreeze Proteins.</title>
        <authorList>
            <person name="Beliveau C."/>
            <person name="Gagne P."/>
            <person name="Picq S."/>
            <person name="Vernygora O."/>
            <person name="Keeling C.I."/>
            <person name="Pinkney K."/>
            <person name="Doucet D."/>
            <person name="Wen F."/>
            <person name="Johnston J.S."/>
            <person name="Maaroufi H."/>
            <person name="Boyle B."/>
            <person name="Laroche J."/>
            <person name="Dewar K."/>
            <person name="Juretic N."/>
            <person name="Blackburn G."/>
            <person name="Nisole A."/>
            <person name="Brunet B."/>
            <person name="Brandao M."/>
            <person name="Lumley L."/>
            <person name="Duan J."/>
            <person name="Quan G."/>
            <person name="Lucarotti C.J."/>
            <person name="Roe A.D."/>
            <person name="Sperling F.A.H."/>
            <person name="Levesque R.C."/>
            <person name="Cusson M."/>
        </authorList>
    </citation>
    <scope>NUCLEOTIDE SEQUENCE [LARGE SCALE GENOMIC DNA]</scope>
    <source>
        <strain evidence="1">Glfc:IPQL:Cfum</strain>
    </source>
</reference>
<accession>A0ACC0KL22</accession>
<comment type="caution">
    <text evidence="1">The sequence shown here is derived from an EMBL/GenBank/DDBJ whole genome shotgun (WGS) entry which is preliminary data.</text>
</comment>
<proteinExistence type="predicted"/>